<dbReference type="Proteomes" id="UP001066276">
    <property type="component" value="Chromosome 8"/>
</dbReference>
<accession>A0AAV7NPQ2</accession>
<dbReference type="AlphaFoldDB" id="A0AAV7NPQ2"/>
<organism evidence="2 3">
    <name type="scientific">Pleurodeles waltl</name>
    <name type="common">Iberian ribbed newt</name>
    <dbReference type="NCBI Taxonomy" id="8319"/>
    <lineage>
        <taxon>Eukaryota</taxon>
        <taxon>Metazoa</taxon>
        <taxon>Chordata</taxon>
        <taxon>Craniata</taxon>
        <taxon>Vertebrata</taxon>
        <taxon>Euteleostomi</taxon>
        <taxon>Amphibia</taxon>
        <taxon>Batrachia</taxon>
        <taxon>Caudata</taxon>
        <taxon>Salamandroidea</taxon>
        <taxon>Salamandridae</taxon>
        <taxon>Pleurodelinae</taxon>
        <taxon>Pleurodeles</taxon>
    </lineage>
</organism>
<feature type="compositionally biased region" description="Polar residues" evidence="1">
    <location>
        <begin position="111"/>
        <end position="132"/>
    </location>
</feature>
<reference evidence="2" key="1">
    <citation type="journal article" date="2022" name="bioRxiv">
        <title>Sequencing and chromosome-scale assembly of the giantPleurodeles waltlgenome.</title>
        <authorList>
            <person name="Brown T."/>
            <person name="Elewa A."/>
            <person name="Iarovenko S."/>
            <person name="Subramanian E."/>
            <person name="Araus A.J."/>
            <person name="Petzold A."/>
            <person name="Susuki M."/>
            <person name="Suzuki K.-i.T."/>
            <person name="Hayashi T."/>
            <person name="Toyoda A."/>
            <person name="Oliveira C."/>
            <person name="Osipova E."/>
            <person name="Leigh N.D."/>
            <person name="Simon A."/>
            <person name="Yun M.H."/>
        </authorList>
    </citation>
    <scope>NUCLEOTIDE SEQUENCE</scope>
    <source>
        <strain evidence="2">20211129_DDA</strain>
        <tissue evidence="2">Liver</tissue>
    </source>
</reference>
<feature type="compositionally biased region" description="Polar residues" evidence="1">
    <location>
        <begin position="25"/>
        <end position="36"/>
    </location>
</feature>
<keyword evidence="3" id="KW-1185">Reference proteome</keyword>
<dbReference type="EMBL" id="JANPWB010000012">
    <property type="protein sequence ID" value="KAJ1115213.1"/>
    <property type="molecule type" value="Genomic_DNA"/>
</dbReference>
<feature type="compositionally biased region" description="Polar residues" evidence="1">
    <location>
        <begin position="84"/>
        <end position="93"/>
    </location>
</feature>
<name>A0AAV7NPQ2_PLEWA</name>
<feature type="region of interest" description="Disordered" evidence="1">
    <location>
        <begin position="1"/>
        <end position="39"/>
    </location>
</feature>
<gene>
    <name evidence="2" type="ORF">NDU88_003439</name>
</gene>
<evidence type="ECO:0000256" key="1">
    <source>
        <dbReference type="SAM" id="MobiDB-lite"/>
    </source>
</evidence>
<sequence length="186" mass="20376">MQVGHRPWENANKNDRSNEEEPRSQYATNRTAGTSHYKSHNTDTLIVPYLITEDNGSPGVMSVLDFPDDMDDELTNISQQTLQDVPGTLQTPPSVARRSTDTAAITEDPHTTTIVRPASSNPAEDSDETGTSFERNVVGVQWKLAKEVWVGMVNMAASLEGVHLCMMSTAEQAAAMEGRTSVLQEL</sequence>
<proteinExistence type="predicted"/>
<feature type="compositionally biased region" description="Basic and acidic residues" evidence="1">
    <location>
        <begin position="1"/>
        <end position="23"/>
    </location>
</feature>
<comment type="caution">
    <text evidence="2">The sequence shown here is derived from an EMBL/GenBank/DDBJ whole genome shotgun (WGS) entry which is preliminary data.</text>
</comment>
<protein>
    <submittedName>
        <fullName evidence="2">Uncharacterized protein</fullName>
    </submittedName>
</protein>
<feature type="region of interest" description="Disordered" evidence="1">
    <location>
        <begin position="84"/>
        <end position="132"/>
    </location>
</feature>
<evidence type="ECO:0000313" key="3">
    <source>
        <dbReference type="Proteomes" id="UP001066276"/>
    </source>
</evidence>
<evidence type="ECO:0000313" key="2">
    <source>
        <dbReference type="EMBL" id="KAJ1115213.1"/>
    </source>
</evidence>